<dbReference type="EMBL" id="KK198754">
    <property type="protein sequence ID" value="KCW85320.1"/>
    <property type="molecule type" value="Genomic_DNA"/>
</dbReference>
<evidence type="ECO:0000256" key="1">
    <source>
        <dbReference type="SAM" id="Phobius"/>
    </source>
</evidence>
<protein>
    <submittedName>
        <fullName evidence="2">Uncharacterized protein</fullName>
    </submittedName>
</protein>
<dbReference type="AlphaFoldDB" id="A0A059D527"/>
<sequence>MEKSTTQPVQRIHNAELDGSTHLHLTDTTNMNILSLSLAIYIHIHTYMFLYTTNCLKIQKVAVQHLLVYSANDRAGLELNPRYFPFIHL</sequence>
<dbReference type="Gramene" id="KCW85320">
    <property type="protein sequence ID" value="KCW85320"/>
    <property type="gene ID" value="EUGRSUZ_B02159"/>
</dbReference>
<keyword evidence="1" id="KW-0472">Membrane</keyword>
<feature type="transmembrane region" description="Helical" evidence="1">
    <location>
        <begin position="33"/>
        <end position="50"/>
    </location>
</feature>
<evidence type="ECO:0000313" key="2">
    <source>
        <dbReference type="EMBL" id="KCW85320.1"/>
    </source>
</evidence>
<keyword evidence="1" id="KW-0812">Transmembrane</keyword>
<reference evidence="2" key="1">
    <citation type="submission" date="2013-07" db="EMBL/GenBank/DDBJ databases">
        <title>The genome of Eucalyptus grandis.</title>
        <authorList>
            <person name="Schmutz J."/>
            <person name="Hayes R."/>
            <person name="Myburg A."/>
            <person name="Tuskan G."/>
            <person name="Grattapaglia D."/>
            <person name="Rokhsar D.S."/>
        </authorList>
    </citation>
    <scope>NUCLEOTIDE SEQUENCE</scope>
    <source>
        <tissue evidence="2">Leaf extractions</tissue>
    </source>
</reference>
<organism evidence="2">
    <name type="scientific">Eucalyptus grandis</name>
    <name type="common">Flooded gum</name>
    <dbReference type="NCBI Taxonomy" id="71139"/>
    <lineage>
        <taxon>Eukaryota</taxon>
        <taxon>Viridiplantae</taxon>
        <taxon>Streptophyta</taxon>
        <taxon>Embryophyta</taxon>
        <taxon>Tracheophyta</taxon>
        <taxon>Spermatophyta</taxon>
        <taxon>Magnoliopsida</taxon>
        <taxon>eudicotyledons</taxon>
        <taxon>Gunneridae</taxon>
        <taxon>Pentapetalae</taxon>
        <taxon>rosids</taxon>
        <taxon>malvids</taxon>
        <taxon>Myrtales</taxon>
        <taxon>Myrtaceae</taxon>
        <taxon>Myrtoideae</taxon>
        <taxon>Eucalypteae</taxon>
        <taxon>Eucalyptus</taxon>
    </lineage>
</organism>
<dbReference type="InParanoid" id="A0A059D527"/>
<keyword evidence="1" id="KW-1133">Transmembrane helix</keyword>
<name>A0A059D527_EUCGR</name>
<accession>A0A059D527</accession>
<gene>
    <name evidence="2" type="ORF">EUGRSUZ_B02159</name>
</gene>
<proteinExistence type="predicted"/>